<evidence type="ECO:0000256" key="13">
    <source>
        <dbReference type="ARBA" id="ARBA00022801"/>
    </source>
</evidence>
<evidence type="ECO:0000256" key="19">
    <source>
        <dbReference type="ARBA" id="ARBA00068838"/>
    </source>
</evidence>
<keyword evidence="15" id="KW-0460">Magnesium</keyword>
<sequence>MASRFADAEDDETVGMASGPMAAVRGGGAALVAGSGGDEAGQAGVDESEEVAPATAVRAPKPVVMMSKVKGNKPVQAAAAERGDDVAEPEASMEEEWDSDDLMDLEGDEYAFAQDFTVGGGRTASNNKGGGGGLQPTKASMQQFYTRIDVRRKVQESERKAAGSSRPKTKDKADRATTEQVLDPRTRMIIFKMLNKGLFDEINGCISTGKEANVYHALGANGQGYAVKVFKTSILVFKDRDKYVTGEFRFRRGYCKSNPRKMVKVWAEKEMRNLLRLKAAGIPCPDAVALKLHVLVMTFIGRDGWPAPRLKDANISTERAQSVYVQLVKIMRTMFHVCKLVHADLSEYNILYHRKKLYIIDVSQSVEHDHPHALDFLRSDCTNVTEFFKKLSLEPMTARQLFDFVTDPNLADSQLDAYLDAVQAFNARTTRTAGDDVADNVFMNAYIPRNLEEVIDYERDIDKLEAGINDGIYYEKLFGMKPSLPGGAELPADDASGLPNGETAAKTEADDGADAGSVSIPTTVPSIGDGVGDGKDDPEYEYEEYDDDPLKRKVLDPELQKTMTKKEWKKLVKEHNRIKRQNKIPKKVKKRRHKLAKQR</sequence>
<evidence type="ECO:0000313" key="23">
    <source>
        <dbReference type="Proteomes" id="UP000054408"/>
    </source>
</evidence>
<comment type="cofactor">
    <cofactor evidence="1">
        <name>Mg(2+)</name>
        <dbReference type="ChEBI" id="CHEBI:18420"/>
    </cofactor>
</comment>
<accession>A0A0L0DWE7</accession>
<feature type="region of interest" description="Disordered" evidence="20">
    <location>
        <begin position="488"/>
        <end position="546"/>
    </location>
</feature>
<dbReference type="AlphaFoldDB" id="A0A0L0DWE7"/>
<evidence type="ECO:0000256" key="4">
    <source>
        <dbReference type="ARBA" id="ARBA00012513"/>
    </source>
</evidence>
<dbReference type="Pfam" id="PF01163">
    <property type="entry name" value="RIO1"/>
    <property type="match status" value="1"/>
</dbReference>
<dbReference type="GO" id="GO:0004674">
    <property type="term" value="F:protein serine/threonine kinase activity"/>
    <property type="evidence" value="ECO:0007669"/>
    <property type="project" value="UniProtKB-KW"/>
</dbReference>
<keyword evidence="7" id="KW-0690">Ribosome biogenesis</keyword>
<proteinExistence type="inferred from homology"/>
<dbReference type="Gene3D" id="1.10.510.10">
    <property type="entry name" value="Transferase(Phosphotransferase) domain 1"/>
    <property type="match status" value="1"/>
</dbReference>
<dbReference type="SUPFAM" id="SSF56112">
    <property type="entry name" value="Protein kinase-like (PK-like)"/>
    <property type="match status" value="1"/>
</dbReference>
<evidence type="ECO:0000256" key="17">
    <source>
        <dbReference type="ARBA" id="ARBA00048679"/>
    </source>
</evidence>
<dbReference type="SMART" id="SM00090">
    <property type="entry name" value="RIO"/>
    <property type="match status" value="1"/>
</dbReference>
<evidence type="ECO:0000256" key="3">
    <source>
        <dbReference type="ARBA" id="ARBA00009196"/>
    </source>
</evidence>
<evidence type="ECO:0000256" key="9">
    <source>
        <dbReference type="ARBA" id="ARBA00022679"/>
    </source>
</evidence>
<keyword evidence="14" id="KW-0067">ATP-binding</keyword>
<dbReference type="FunFam" id="3.30.200.20:FF:000148">
    <property type="entry name" value="Serine/threonine-protein kinase RIO1"/>
    <property type="match status" value="1"/>
</dbReference>
<feature type="compositionally biased region" description="Basic and acidic residues" evidence="20">
    <location>
        <begin position="168"/>
        <end position="179"/>
    </location>
</feature>
<feature type="region of interest" description="Disordered" evidence="20">
    <location>
        <begin position="154"/>
        <end position="179"/>
    </location>
</feature>
<keyword evidence="8" id="KW-0723">Serine/threonine-protein kinase</keyword>
<keyword evidence="13" id="KW-0378">Hydrolase</keyword>
<evidence type="ECO:0000256" key="16">
    <source>
        <dbReference type="ARBA" id="ARBA00047899"/>
    </source>
</evidence>
<evidence type="ECO:0000256" key="6">
    <source>
        <dbReference type="ARBA" id="ARBA00022490"/>
    </source>
</evidence>
<reference evidence="22 23" key="1">
    <citation type="submission" date="2010-05" db="EMBL/GenBank/DDBJ databases">
        <title>The Genome Sequence of Thecamonas trahens ATCC 50062.</title>
        <authorList>
            <consortium name="The Broad Institute Genome Sequencing Platform"/>
            <person name="Russ C."/>
            <person name="Cuomo C."/>
            <person name="Shea T."/>
            <person name="Young S.K."/>
            <person name="Zeng Q."/>
            <person name="Koehrsen M."/>
            <person name="Haas B."/>
            <person name="Borodovsky M."/>
            <person name="Guigo R."/>
            <person name="Alvarado L."/>
            <person name="Berlin A."/>
            <person name="Bochicchio J."/>
            <person name="Borenstein D."/>
            <person name="Chapman S."/>
            <person name="Chen Z."/>
            <person name="Freedman E."/>
            <person name="Gellesch M."/>
            <person name="Goldberg J."/>
            <person name="Griggs A."/>
            <person name="Gujja S."/>
            <person name="Heilman E."/>
            <person name="Heiman D."/>
            <person name="Hepburn T."/>
            <person name="Howarth C."/>
            <person name="Jen D."/>
            <person name="Larson L."/>
            <person name="Mehta T."/>
            <person name="Park D."/>
            <person name="Pearson M."/>
            <person name="Roberts A."/>
            <person name="Saif S."/>
            <person name="Shenoy N."/>
            <person name="Sisk P."/>
            <person name="Stolte C."/>
            <person name="Sykes S."/>
            <person name="Thomson T."/>
            <person name="Walk T."/>
            <person name="White J."/>
            <person name="Yandava C."/>
            <person name="Burger G."/>
            <person name="Gray M.W."/>
            <person name="Holland P.W.H."/>
            <person name="King N."/>
            <person name="Lang F.B.F."/>
            <person name="Roger A.J."/>
            <person name="Ruiz-Trillo I."/>
            <person name="Lander E."/>
            <person name="Nusbaum C."/>
        </authorList>
    </citation>
    <scope>NUCLEOTIDE SEQUENCE [LARGE SCALE GENOMIC DNA]</scope>
    <source>
        <strain evidence="22 23">ATCC 50062</strain>
    </source>
</reference>
<comment type="catalytic activity">
    <reaction evidence="18">
        <text>ATP + H2O = ADP + phosphate + H(+)</text>
        <dbReference type="Rhea" id="RHEA:13065"/>
        <dbReference type="ChEBI" id="CHEBI:15377"/>
        <dbReference type="ChEBI" id="CHEBI:15378"/>
        <dbReference type="ChEBI" id="CHEBI:30616"/>
        <dbReference type="ChEBI" id="CHEBI:43474"/>
        <dbReference type="ChEBI" id="CHEBI:456216"/>
    </reaction>
</comment>
<dbReference type="GO" id="GO:0046872">
    <property type="term" value="F:metal ion binding"/>
    <property type="evidence" value="ECO:0007669"/>
    <property type="project" value="UniProtKB-KW"/>
</dbReference>
<keyword evidence="6" id="KW-0963">Cytoplasm</keyword>
<comment type="similarity">
    <text evidence="3">Belongs to the protein kinase superfamily. RIO-type Ser/Thr kinase family.</text>
</comment>
<dbReference type="PANTHER" id="PTHR45723">
    <property type="entry name" value="SERINE/THREONINE-PROTEIN KINASE RIO1"/>
    <property type="match status" value="1"/>
</dbReference>
<keyword evidence="23" id="KW-1185">Reference proteome</keyword>
<dbReference type="EC" id="2.7.11.1" evidence="4"/>
<evidence type="ECO:0000256" key="11">
    <source>
        <dbReference type="ARBA" id="ARBA00022741"/>
    </source>
</evidence>
<dbReference type="CDD" id="cd05147">
    <property type="entry name" value="RIO1_euk"/>
    <property type="match status" value="1"/>
</dbReference>
<dbReference type="GeneID" id="25569452"/>
<dbReference type="InterPro" id="IPR018934">
    <property type="entry name" value="RIO_dom"/>
</dbReference>
<protein>
    <recommendedName>
        <fullName evidence="5">Serine/threonine-protein kinase RIO1</fullName>
        <ecNumber evidence="4">2.7.11.1</ecNumber>
    </recommendedName>
    <alternativeName>
        <fullName evidence="19">Serine/threonine-protein kinase rio1</fullName>
    </alternativeName>
</protein>
<feature type="compositionally biased region" description="Acidic residues" evidence="20">
    <location>
        <begin position="86"/>
        <end position="96"/>
    </location>
</feature>
<dbReference type="OMA" id="NAGRNKN"/>
<dbReference type="RefSeq" id="XP_013752625.1">
    <property type="nucleotide sequence ID" value="XM_013897171.1"/>
</dbReference>
<keyword evidence="9" id="KW-0808">Transferase</keyword>
<dbReference type="InterPro" id="IPR000687">
    <property type="entry name" value="RIO_kinase"/>
</dbReference>
<evidence type="ECO:0000313" key="22">
    <source>
        <dbReference type="EMBL" id="KNC56502.1"/>
    </source>
</evidence>
<feature type="domain" description="RIO kinase" evidence="21">
    <location>
        <begin position="171"/>
        <end position="407"/>
    </location>
</feature>
<comment type="subcellular location">
    <subcellularLocation>
        <location evidence="2">Cytoplasm</location>
    </subcellularLocation>
</comment>
<keyword evidence="11" id="KW-0547">Nucleotide-binding</keyword>
<dbReference type="GO" id="GO:0106310">
    <property type="term" value="F:protein serine kinase activity"/>
    <property type="evidence" value="ECO:0007669"/>
    <property type="project" value="RHEA"/>
</dbReference>
<dbReference type="InterPro" id="IPR018935">
    <property type="entry name" value="RIO_kinase_CS"/>
</dbReference>
<evidence type="ECO:0000256" key="8">
    <source>
        <dbReference type="ARBA" id="ARBA00022527"/>
    </source>
</evidence>
<evidence type="ECO:0000256" key="12">
    <source>
        <dbReference type="ARBA" id="ARBA00022777"/>
    </source>
</evidence>
<evidence type="ECO:0000256" key="18">
    <source>
        <dbReference type="ARBA" id="ARBA00049360"/>
    </source>
</evidence>
<dbReference type="GO" id="GO:0005524">
    <property type="term" value="F:ATP binding"/>
    <property type="evidence" value="ECO:0007669"/>
    <property type="project" value="UniProtKB-KW"/>
</dbReference>
<dbReference type="FunFam" id="1.10.510.10:FF:000232">
    <property type="entry name" value="Serine/threonine-protein kinase RIO1"/>
    <property type="match status" value="1"/>
</dbReference>
<dbReference type="InterPro" id="IPR011009">
    <property type="entry name" value="Kinase-like_dom_sf"/>
</dbReference>
<evidence type="ECO:0000256" key="10">
    <source>
        <dbReference type="ARBA" id="ARBA00022723"/>
    </source>
</evidence>
<feature type="compositionally biased region" description="Basic residues" evidence="20">
    <location>
        <begin position="576"/>
        <end position="599"/>
    </location>
</feature>
<feature type="region of interest" description="Disordered" evidence="20">
    <location>
        <begin position="1"/>
        <end position="96"/>
    </location>
</feature>
<evidence type="ECO:0000256" key="20">
    <source>
        <dbReference type="SAM" id="MobiDB-lite"/>
    </source>
</evidence>
<keyword evidence="12 22" id="KW-0418">Kinase</keyword>
<feature type="compositionally biased region" description="Gly residues" evidence="20">
    <location>
        <begin position="25"/>
        <end position="39"/>
    </location>
</feature>
<organism evidence="22 23">
    <name type="scientific">Thecamonas trahens ATCC 50062</name>
    <dbReference type="NCBI Taxonomy" id="461836"/>
    <lineage>
        <taxon>Eukaryota</taxon>
        <taxon>Apusozoa</taxon>
        <taxon>Apusomonadida</taxon>
        <taxon>Apusomonadidae</taxon>
        <taxon>Thecamonas</taxon>
    </lineage>
</organism>
<comment type="catalytic activity">
    <reaction evidence="17">
        <text>L-seryl-[protein] + ATP = O-phospho-L-seryl-[protein] + ADP + H(+)</text>
        <dbReference type="Rhea" id="RHEA:17989"/>
        <dbReference type="Rhea" id="RHEA-COMP:9863"/>
        <dbReference type="Rhea" id="RHEA-COMP:11604"/>
        <dbReference type="ChEBI" id="CHEBI:15378"/>
        <dbReference type="ChEBI" id="CHEBI:29999"/>
        <dbReference type="ChEBI" id="CHEBI:30616"/>
        <dbReference type="ChEBI" id="CHEBI:83421"/>
        <dbReference type="ChEBI" id="CHEBI:456216"/>
        <dbReference type="EC" id="2.7.11.1"/>
    </reaction>
</comment>
<keyword evidence="10" id="KW-0479">Metal-binding</keyword>
<dbReference type="Gene3D" id="3.30.200.20">
    <property type="entry name" value="Phosphorylase Kinase, domain 1"/>
    <property type="match status" value="1"/>
</dbReference>
<evidence type="ECO:0000256" key="5">
    <source>
        <dbReference type="ARBA" id="ARBA00016038"/>
    </source>
</evidence>
<evidence type="ECO:0000256" key="14">
    <source>
        <dbReference type="ARBA" id="ARBA00022840"/>
    </source>
</evidence>
<evidence type="ECO:0000256" key="15">
    <source>
        <dbReference type="ARBA" id="ARBA00022842"/>
    </source>
</evidence>
<dbReference type="Proteomes" id="UP000054408">
    <property type="component" value="Unassembled WGS sequence"/>
</dbReference>
<dbReference type="OrthoDB" id="205248at2759"/>
<comment type="catalytic activity">
    <reaction evidence="16">
        <text>L-threonyl-[protein] + ATP = O-phospho-L-threonyl-[protein] + ADP + H(+)</text>
        <dbReference type="Rhea" id="RHEA:46608"/>
        <dbReference type="Rhea" id="RHEA-COMP:11060"/>
        <dbReference type="Rhea" id="RHEA-COMP:11605"/>
        <dbReference type="ChEBI" id="CHEBI:15378"/>
        <dbReference type="ChEBI" id="CHEBI:30013"/>
        <dbReference type="ChEBI" id="CHEBI:30616"/>
        <dbReference type="ChEBI" id="CHEBI:61977"/>
        <dbReference type="ChEBI" id="CHEBI:456216"/>
        <dbReference type="EC" id="2.7.11.1"/>
    </reaction>
</comment>
<dbReference type="InterPro" id="IPR051272">
    <property type="entry name" value="RIO-type_Ser/Thr_kinase"/>
</dbReference>
<gene>
    <name evidence="22" type="ORF">AMSG_11514</name>
</gene>
<name>A0A0L0DWE7_THETB</name>
<dbReference type="PROSITE" id="PS01245">
    <property type="entry name" value="RIO1"/>
    <property type="match status" value="1"/>
</dbReference>
<evidence type="ECO:0000256" key="7">
    <source>
        <dbReference type="ARBA" id="ARBA00022517"/>
    </source>
</evidence>
<evidence type="ECO:0000259" key="21">
    <source>
        <dbReference type="SMART" id="SM00090"/>
    </source>
</evidence>
<dbReference type="STRING" id="461836.A0A0L0DWE7"/>
<dbReference type="eggNOG" id="KOG2270">
    <property type="taxonomic scope" value="Eukaryota"/>
</dbReference>
<feature type="region of interest" description="Disordered" evidence="20">
    <location>
        <begin position="573"/>
        <end position="599"/>
    </location>
</feature>
<dbReference type="GO" id="GO:0005737">
    <property type="term" value="C:cytoplasm"/>
    <property type="evidence" value="ECO:0007669"/>
    <property type="project" value="UniProtKB-SubCell"/>
</dbReference>
<dbReference type="GO" id="GO:0016887">
    <property type="term" value="F:ATP hydrolysis activity"/>
    <property type="evidence" value="ECO:0007669"/>
    <property type="project" value="RHEA"/>
</dbReference>
<evidence type="ECO:0000256" key="2">
    <source>
        <dbReference type="ARBA" id="ARBA00004496"/>
    </source>
</evidence>
<dbReference type="GO" id="GO:0042254">
    <property type="term" value="P:ribosome biogenesis"/>
    <property type="evidence" value="ECO:0007669"/>
    <property type="project" value="UniProtKB-KW"/>
</dbReference>
<dbReference type="EMBL" id="GL349527">
    <property type="protein sequence ID" value="KNC56502.1"/>
    <property type="molecule type" value="Genomic_DNA"/>
</dbReference>
<evidence type="ECO:0000256" key="1">
    <source>
        <dbReference type="ARBA" id="ARBA00001946"/>
    </source>
</evidence>